<dbReference type="InterPro" id="IPR051713">
    <property type="entry name" value="T-cell_Activation_Regulation"/>
</dbReference>
<evidence type="ECO:0000256" key="4">
    <source>
        <dbReference type="ARBA" id="ARBA00022729"/>
    </source>
</evidence>
<reference evidence="16" key="2">
    <citation type="submission" date="2025-08" db="UniProtKB">
        <authorList>
            <consortium name="RefSeq"/>
        </authorList>
    </citation>
    <scope>IDENTIFICATION</scope>
    <source>
        <tissue evidence="16">Blood</tissue>
    </source>
</reference>
<evidence type="ECO:0000256" key="12">
    <source>
        <dbReference type="SAM" id="Phobius"/>
    </source>
</evidence>
<dbReference type="Gene3D" id="2.60.40.10">
    <property type="entry name" value="Immunoglobulins"/>
    <property type="match status" value="1"/>
</dbReference>
<dbReference type="Proteomes" id="UP000221080">
    <property type="component" value="Chromosome 2"/>
</dbReference>
<feature type="transmembrane region" description="Helical" evidence="12">
    <location>
        <begin position="131"/>
        <end position="152"/>
    </location>
</feature>
<name>A0A2D0PHM8_ICTPU</name>
<comment type="subcellular location">
    <subcellularLocation>
        <location evidence="1">Cell membrane</location>
        <topology evidence="1">Single-pass type I membrane protein</topology>
    </subcellularLocation>
</comment>
<dbReference type="GeneID" id="108254926"/>
<dbReference type="OMA" id="NWEDIDF"/>
<evidence type="ECO:0000259" key="14">
    <source>
        <dbReference type="PROSITE" id="PS50835"/>
    </source>
</evidence>
<evidence type="ECO:0000256" key="5">
    <source>
        <dbReference type="ARBA" id="ARBA00022989"/>
    </source>
</evidence>
<dbReference type="AlphaFoldDB" id="A0A2D0PHM8"/>
<dbReference type="InterPro" id="IPR036179">
    <property type="entry name" value="Ig-like_dom_sf"/>
</dbReference>
<evidence type="ECO:0000256" key="13">
    <source>
        <dbReference type="SAM" id="SignalP"/>
    </source>
</evidence>
<evidence type="ECO:0000256" key="3">
    <source>
        <dbReference type="ARBA" id="ARBA00022692"/>
    </source>
</evidence>
<dbReference type="OrthoDB" id="6157407at2759"/>
<evidence type="ECO:0000313" key="16">
    <source>
        <dbReference type="RefSeq" id="XP_017305903.1"/>
    </source>
</evidence>
<keyword evidence="4 13" id="KW-0732">Signal</keyword>
<keyword evidence="7" id="KW-1015">Disulfide bond</keyword>
<evidence type="ECO:0000256" key="10">
    <source>
        <dbReference type="ARBA" id="ARBA00023319"/>
    </source>
</evidence>
<dbReference type="GO" id="GO:0007166">
    <property type="term" value="P:cell surface receptor signaling pathway"/>
    <property type="evidence" value="ECO:0007669"/>
    <property type="project" value="TreeGrafter"/>
</dbReference>
<keyword evidence="15" id="KW-1185">Reference proteome</keyword>
<evidence type="ECO:0000313" key="15">
    <source>
        <dbReference type="Proteomes" id="UP000221080"/>
    </source>
</evidence>
<evidence type="ECO:0000256" key="1">
    <source>
        <dbReference type="ARBA" id="ARBA00004251"/>
    </source>
</evidence>
<feature type="compositionally biased region" description="Polar residues" evidence="11">
    <location>
        <begin position="162"/>
        <end position="171"/>
    </location>
</feature>
<evidence type="ECO:0000256" key="6">
    <source>
        <dbReference type="ARBA" id="ARBA00023136"/>
    </source>
</evidence>
<dbReference type="GO" id="GO:0042130">
    <property type="term" value="P:negative regulation of T cell proliferation"/>
    <property type="evidence" value="ECO:0007669"/>
    <property type="project" value="TreeGrafter"/>
</dbReference>
<dbReference type="SUPFAM" id="SSF48726">
    <property type="entry name" value="Immunoglobulin"/>
    <property type="match status" value="1"/>
</dbReference>
<dbReference type="PANTHER" id="PTHR25466:SF9">
    <property type="entry name" value="FIBRONECTIN TYPE-III DOMAIN-CONTAINING PROTEIN"/>
    <property type="match status" value="1"/>
</dbReference>
<feature type="signal peptide" evidence="13">
    <location>
        <begin position="1"/>
        <end position="17"/>
    </location>
</feature>
<dbReference type="GO" id="GO:0031295">
    <property type="term" value="P:T cell costimulation"/>
    <property type="evidence" value="ECO:0007669"/>
    <property type="project" value="TreeGrafter"/>
</dbReference>
<dbReference type="RefSeq" id="XP_017305903.1">
    <property type="nucleotide sequence ID" value="XM_017450414.3"/>
</dbReference>
<sequence length="220" mass="24662">MLLGFYLLLGVLHVTKGCSLTDNKKTSKVTAHVGDTVLLPCSCAAQQSPASMPTWRKINKLTKDWDSVTLNQKRFQLSNVQVPGNLSLLISHLTVEDDGLYRCQIRRDYYTDINLSVQEGSIRKPPDTMSMAFLSFIPVVLLLLGLGGVIFWRCRARKREQTPSSEGLTGQKNDEETEGKEQETQDDVTYTTVVPTDTAQRPKVVSPEERTEYAVIKLNQ</sequence>
<feature type="domain" description="Ig-like" evidence="14">
    <location>
        <begin position="34"/>
        <end position="116"/>
    </location>
</feature>
<dbReference type="GO" id="GO:0009897">
    <property type="term" value="C:external side of plasma membrane"/>
    <property type="evidence" value="ECO:0007669"/>
    <property type="project" value="TreeGrafter"/>
</dbReference>
<dbReference type="GO" id="GO:0006955">
    <property type="term" value="P:immune response"/>
    <property type="evidence" value="ECO:0007669"/>
    <property type="project" value="TreeGrafter"/>
</dbReference>
<dbReference type="PROSITE" id="PS50835">
    <property type="entry name" value="IG_LIKE"/>
    <property type="match status" value="1"/>
</dbReference>
<dbReference type="Pfam" id="PF07686">
    <property type="entry name" value="V-set"/>
    <property type="match status" value="1"/>
</dbReference>
<keyword evidence="6 12" id="KW-0472">Membrane</keyword>
<protein>
    <submittedName>
        <fullName evidence="16">Uncharacterized protein LOC108254926 isoform X1</fullName>
    </submittedName>
</protein>
<feature type="chain" id="PRO_5012429198" evidence="13">
    <location>
        <begin position="18"/>
        <end position="220"/>
    </location>
</feature>
<dbReference type="GO" id="GO:0042102">
    <property type="term" value="P:positive regulation of T cell proliferation"/>
    <property type="evidence" value="ECO:0007669"/>
    <property type="project" value="TreeGrafter"/>
</dbReference>
<accession>A0A2D0PHM8</accession>
<keyword evidence="5 12" id="KW-1133">Transmembrane helix</keyword>
<dbReference type="PANTHER" id="PTHR25466">
    <property type="entry name" value="T-LYMPHOCYTE ACTIVATION ANTIGEN"/>
    <property type="match status" value="1"/>
</dbReference>
<keyword evidence="8" id="KW-0675">Receptor</keyword>
<keyword evidence="2" id="KW-1003">Cell membrane</keyword>
<gene>
    <name evidence="16" type="primary">LOC108254926</name>
</gene>
<dbReference type="InterPro" id="IPR003599">
    <property type="entry name" value="Ig_sub"/>
</dbReference>
<feature type="region of interest" description="Disordered" evidence="11">
    <location>
        <begin position="162"/>
        <end position="220"/>
    </location>
</feature>
<dbReference type="KEGG" id="ipu:108254926"/>
<dbReference type="InterPro" id="IPR013783">
    <property type="entry name" value="Ig-like_fold"/>
</dbReference>
<dbReference type="SMART" id="SM00409">
    <property type="entry name" value="IG"/>
    <property type="match status" value="1"/>
</dbReference>
<dbReference type="STRING" id="7998.ENSIPUP00000016979"/>
<evidence type="ECO:0000256" key="9">
    <source>
        <dbReference type="ARBA" id="ARBA00023180"/>
    </source>
</evidence>
<keyword evidence="9" id="KW-0325">Glycoprotein</keyword>
<feature type="compositionally biased region" description="Low complexity" evidence="11">
    <location>
        <begin position="187"/>
        <end position="198"/>
    </location>
</feature>
<dbReference type="GO" id="GO:0071222">
    <property type="term" value="P:cellular response to lipopolysaccharide"/>
    <property type="evidence" value="ECO:0007669"/>
    <property type="project" value="TreeGrafter"/>
</dbReference>
<organism evidence="15 16">
    <name type="scientific">Ictalurus punctatus</name>
    <name type="common">Channel catfish</name>
    <name type="synonym">Silurus punctatus</name>
    <dbReference type="NCBI Taxonomy" id="7998"/>
    <lineage>
        <taxon>Eukaryota</taxon>
        <taxon>Metazoa</taxon>
        <taxon>Chordata</taxon>
        <taxon>Craniata</taxon>
        <taxon>Vertebrata</taxon>
        <taxon>Euteleostomi</taxon>
        <taxon>Actinopterygii</taxon>
        <taxon>Neopterygii</taxon>
        <taxon>Teleostei</taxon>
        <taxon>Ostariophysi</taxon>
        <taxon>Siluriformes</taxon>
        <taxon>Ictaluridae</taxon>
        <taxon>Ictalurus</taxon>
    </lineage>
</organism>
<evidence type="ECO:0000256" key="8">
    <source>
        <dbReference type="ARBA" id="ARBA00023170"/>
    </source>
</evidence>
<dbReference type="InterPro" id="IPR007110">
    <property type="entry name" value="Ig-like_dom"/>
</dbReference>
<dbReference type="InterPro" id="IPR013106">
    <property type="entry name" value="Ig_V-set"/>
</dbReference>
<reference evidence="15" key="1">
    <citation type="journal article" date="2016" name="Nat. Commun.">
        <title>The channel catfish genome sequence provides insights into the evolution of scale formation in teleosts.</title>
        <authorList>
            <person name="Liu Z."/>
            <person name="Liu S."/>
            <person name="Yao J."/>
            <person name="Bao L."/>
            <person name="Zhang J."/>
            <person name="Li Y."/>
            <person name="Jiang C."/>
            <person name="Sun L."/>
            <person name="Wang R."/>
            <person name="Zhang Y."/>
            <person name="Zhou T."/>
            <person name="Zeng Q."/>
            <person name="Fu Q."/>
            <person name="Gao S."/>
            <person name="Li N."/>
            <person name="Koren S."/>
            <person name="Jiang Y."/>
            <person name="Zimin A."/>
            <person name="Xu P."/>
            <person name="Phillippy A.M."/>
            <person name="Geng X."/>
            <person name="Song L."/>
            <person name="Sun F."/>
            <person name="Li C."/>
            <person name="Wang X."/>
            <person name="Chen A."/>
            <person name="Jin Y."/>
            <person name="Yuan Z."/>
            <person name="Yang Y."/>
            <person name="Tan S."/>
            <person name="Peatman E."/>
            <person name="Lu J."/>
            <person name="Qin Z."/>
            <person name="Dunham R."/>
            <person name="Li Z."/>
            <person name="Sonstegard T."/>
            <person name="Feng J."/>
            <person name="Danzmann R.G."/>
            <person name="Schroeder S."/>
            <person name="Scheffler B."/>
            <person name="Duke M.V."/>
            <person name="Ballard L."/>
            <person name="Kucuktas H."/>
            <person name="Kaltenboeck L."/>
            <person name="Liu H."/>
            <person name="Armbruster J."/>
            <person name="Xie Y."/>
            <person name="Kirby M.L."/>
            <person name="Tian Y."/>
            <person name="Flanagan M.E."/>
            <person name="Mu W."/>
            <person name="Waldbieser G.C."/>
        </authorList>
    </citation>
    <scope>NUCLEOTIDE SEQUENCE [LARGE SCALE GENOMIC DNA]</scope>
    <source>
        <strain evidence="15">SDA103</strain>
    </source>
</reference>
<dbReference type="SMART" id="SM00408">
    <property type="entry name" value="IGc2"/>
    <property type="match status" value="1"/>
</dbReference>
<keyword evidence="3 12" id="KW-0812">Transmembrane</keyword>
<dbReference type="InterPro" id="IPR003598">
    <property type="entry name" value="Ig_sub2"/>
</dbReference>
<proteinExistence type="predicted"/>
<evidence type="ECO:0000256" key="2">
    <source>
        <dbReference type="ARBA" id="ARBA00022475"/>
    </source>
</evidence>
<evidence type="ECO:0000256" key="11">
    <source>
        <dbReference type="SAM" id="MobiDB-lite"/>
    </source>
</evidence>
<evidence type="ECO:0000256" key="7">
    <source>
        <dbReference type="ARBA" id="ARBA00023157"/>
    </source>
</evidence>
<keyword evidence="10" id="KW-0393">Immunoglobulin domain</keyword>